<dbReference type="EMBL" id="BAAAYX010000013">
    <property type="protein sequence ID" value="GAA3708409.1"/>
    <property type="molecule type" value="Genomic_DNA"/>
</dbReference>
<name>A0ABP7DS46_9ACTN</name>
<accession>A0ABP7DS46</accession>
<protein>
    <submittedName>
        <fullName evidence="1">2'-5' RNA ligase family protein</fullName>
    </submittedName>
</protein>
<evidence type="ECO:0000313" key="2">
    <source>
        <dbReference type="Proteomes" id="UP001500051"/>
    </source>
</evidence>
<dbReference type="SUPFAM" id="SSF55144">
    <property type="entry name" value="LigT-like"/>
    <property type="match status" value="1"/>
</dbReference>
<gene>
    <name evidence="1" type="ORF">GCM10022204_28040</name>
</gene>
<evidence type="ECO:0000313" key="1">
    <source>
        <dbReference type="EMBL" id="GAA3708409.1"/>
    </source>
</evidence>
<comment type="caution">
    <text evidence="1">The sequence shown here is derived from an EMBL/GenBank/DDBJ whole genome shotgun (WGS) entry which is preliminary data.</text>
</comment>
<keyword evidence="2" id="KW-1185">Reference proteome</keyword>
<keyword evidence="1" id="KW-0436">Ligase</keyword>
<dbReference type="Gene3D" id="3.90.1140.10">
    <property type="entry name" value="Cyclic phosphodiesterase"/>
    <property type="match status" value="1"/>
</dbReference>
<dbReference type="Proteomes" id="UP001500051">
    <property type="component" value="Unassembled WGS sequence"/>
</dbReference>
<dbReference type="GO" id="GO:0016874">
    <property type="term" value="F:ligase activity"/>
    <property type="evidence" value="ECO:0007669"/>
    <property type="project" value="UniProtKB-KW"/>
</dbReference>
<reference evidence="2" key="1">
    <citation type="journal article" date="2019" name="Int. J. Syst. Evol. Microbiol.">
        <title>The Global Catalogue of Microorganisms (GCM) 10K type strain sequencing project: providing services to taxonomists for standard genome sequencing and annotation.</title>
        <authorList>
            <consortium name="The Broad Institute Genomics Platform"/>
            <consortium name="The Broad Institute Genome Sequencing Center for Infectious Disease"/>
            <person name="Wu L."/>
            <person name="Ma J."/>
        </authorList>
    </citation>
    <scope>NUCLEOTIDE SEQUENCE [LARGE SCALE GENOMIC DNA]</scope>
    <source>
        <strain evidence="2">JCM 16548</strain>
    </source>
</reference>
<organism evidence="1 2">
    <name type="scientific">Microlunatus aurantiacus</name>
    <dbReference type="NCBI Taxonomy" id="446786"/>
    <lineage>
        <taxon>Bacteria</taxon>
        <taxon>Bacillati</taxon>
        <taxon>Actinomycetota</taxon>
        <taxon>Actinomycetes</taxon>
        <taxon>Propionibacteriales</taxon>
        <taxon>Propionibacteriaceae</taxon>
        <taxon>Microlunatus</taxon>
    </lineage>
</organism>
<dbReference type="InterPro" id="IPR009097">
    <property type="entry name" value="Cyclic_Pdiesterase"/>
</dbReference>
<sequence>MAQSVELLLDGDTDASVRAQWLRLHEAGLPSEHRPGHTGSHRPHVTLFAGASVPEPESELTALLAAAPGLPVVVGSVLLFGPRRGQFVVVRQLVPSVALLRLQEAVASWCGALRGGQFGPGHWTAHLTLARRARAEDLPAMLALLPAETETATVAGVRRWDGSAKRDWRLI</sequence>
<proteinExistence type="predicted"/>
<dbReference type="RefSeq" id="WP_344813014.1">
    <property type="nucleotide sequence ID" value="NZ_BAAAYX010000013.1"/>
</dbReference>
<dbReference type="Pfam" id="PF13563">
    <property type="entry name" value="2_5_RNA_ligase2"/>
    <property type="match status" value="1"/>
</dbReference>